<evidence type="ECO:0000256" key="8">
    <source>
        <dbReference type="ARBA" id="ARBA00022792"/>
    </source>
</evidence>
<dbReference type="PANTHER" id="PTHR46552:SF1">
    <property type="entry name" value="NADH-UBIQUINONE OXIDOREDUCTASE CHAIN 2"/>
    <property type="match status" value="1"/>
</dbReference>
<evidence type="ECO:0000259" key="20">
    <source>
        <dbReference type="Pfam" id="PF06444"/>
    </source>
</evidence>
<accession>Q53EE8</accession>
<dbReference type="Pfam" id="PF06444">
    <property type="entry name" value="NADH_dehy_S2_C"/>
    <property type="match status" value="1"/>
</dbReference>
<keyword evidence="13 17" id="KW-0830">Ubiquinone</keyword>
<keyword evidence="12 17" id="KW-0520">NAD</keyword>
<gene>
    <name evidence="21" type="primary">ND2</name>
</gene>
<evidence type="ECO:0000259" key="19">
    <source>
        <dbReference type="Pfam" id="PF00361"/>
    </source>
</evidence>
<organism evidence="21">
    <name type="scientific">Craugastor ranoides</name>
    <dbReference type="NCBI Taxonomy" id="228432"/>
    <lineage>
        <taxon>Eukaryota</taxon>
        <taxon>Metazoa</taxon>
        <taxon>Chordata</taxon>
        <taxon>Craniata</taxon>
        <taxon>Vertebrata</taxon>
        <taxon>Euteleostomi</taxon>
        <taxon>Amphibia</taxon>
        <taxon>Batrachia</taxon>
        <taxon>Anura</taxon>
        <taxon>Neobatrachia</taxon>
        <taxon>Hyloidea</taxon>
        <taxon>Craugastoridae</taxon>
        <taxon>Craugastorinae</taxon>
        <taxon>Craugastor</taxon>
    </lineage>
</organism>
<keyword evidence="11 17" id="KW-1133">Transmembrane helix</keyword>
<feature type="signal peptide" evidence="18">
    <location>
        <begin position="1"/>
        <end position="20"/>
    </location>
</feature>
<feature type="transmembrane region" description="Helical" evidence="17">
    <location>
        <begin position="321"/>
        <end position="341"/>
    </location>
</feature>
<evidence type="ECO:0000256" key="16">
    <source>
        <dbReference type="ARBA" id="ARBA00049551"/>
    </source>
</evidence>
<feature type="transmembrane region" description="Helical" evidence="17">
    <location>
        <begin position="60"/>
        <end position="80"/>
    </location>
</feature>
<dbReference type="PANTHER" id="PTHR46552">
    <property type="entry name" value="NADH-UBIQUINONE OXIDOREDUCTASE CHAIN 2"/>
    <property type="match status" value="1"/>
</dbReference>
<comment type="subcellular location">
    <subcellularLocation>
        <location evidence="1 17">Mitochondrion inner membrane</location>
        <topology evidence="1 17">Multi-pass membrane protein</topology>
    </subcellularLocation>
</comment>
<evidence type="ECO:0000256" key="5">
    <source>
        <dbReference type="ARBA" id="ARBA00022448"/>
    </source>
</evidence>
<reference evidence="21" key="1">
    <citation type="journal article" date="2005" name="Mol. Phylogenet. Evol.">
        <title>Cenozoic biogeography and evolution in direct-developing frogs of Central America (Leptodactylidae: Eleutherodactylus) as inferred from a phylogenetic analysis of nuclear and mitochondrial genes.</title>
        <authorList>
            <person name="Crawford A.J."/>
            <person name="Smith E.N."/>
        </authorList>
    </citation>
    <scope>NUCLEOTIDE SEQUENCE</scope>
    <source>
        <strain evidence="21">MVZ207277</strain>
    </source>
</reference>
<evidence type="ECO:0000256" key="3">
    <source>
        <dbReference type="ARBA" id="ARBA00012944"/>
    </source>
</evidence>
<dbReference type="PRINTS" id="PR01436">
    <property type="entry name" value="NADHDHGNASE2"/>
</dbReference>
<dbReference type="AlphaFoldDB" id="Q53EE8"/>
<keyword evidence="10 17" id="KW-0249">Electron transport</keyword>
<sequence>MNLTALFMILASLLLGTALTLSSHHWILAWMGLEISTLAFIPLILNTVNPRTTEAATKYFLTQSMASAMLLFSCTLNAWLTSEWAIPSTPQNTTTNFLTIALLIKLGIAPFHFWVPDVTQGLSLPMGLTLLTWQKMPPAALLFQLTDVLNLTLLLATGLASTVIGGWGGINQTQLRKIMAYSSIAHMGWMVIVLKLCPNLALLNFIFYLMITTTLFLTFINLKAKTMHELINAWPKSPPFTMTGLLTLLSLGGLPPLTGFLPKWLITQELVKHHLPMLATLMLTTSLLTLFFYLRLTYILTLTLAPQTTFSISNWFTPLKTYSALPISLSILLLPLFPLIASLL</sequence>
<protein>
    <recommendedName>
        <fullName evidence="4 17">NADH-ubiquinone oxidoreductase chain 2</fullName>
        <ecNumber evidence="3 17">7.1.1.2</ecNumber>
    </recommendedName>
</protein>
<evidence type="ECO:0000256" key="12">
    <source>
        <dbReference type="ARBA" id="ARBA00023027"/>
    </source>
</evidence>
<keyword evidence="6 17" id="KW-0679">Respiratory chain</keyword>
<name>Q53EE8_9NEOB</name>
<geneLocation type="mitochondrion" evidence="21"/>
<evidence type="ECO:0000256" key="6">
    <source>
        <dbReference type="ARBA" id="ARBA00022660"/>
    </source>
</evidence>
<evidence type="ECO:0000256" key="2">
    <source>
        <dbReference type="ARBA" id="ARBA00007012"/>
    </source>
</evidence>
<dbReference type="GO" id="GO:0006120">
    <property type="term" value="P:mitochondrial electron transport, NADH to ubiquinone"/>
    <property type="evidence" value="ECO:0007669"/>
    <property type="project" value="InterPro"/>
</dbReference>
<evidence type="ECO:0000256" key="1">
    <source>
        <dbReference type="ARBA" id="ARBA00004448"/>
    </source>
</evidence>
<evidence type="ECO:0000256" key="17">
    <source>
        <dbReference type="RuleBase" id="RU003403"/>
    </source>
</evidence>
<evidence type="ECO:0000256" key="4">
    <source>
        <dbReference type="ARBA" id="ARBA00021008"/>
    </source>
</evidence>
<evidence type="ECO:0000256" key="14">
    <source>
        <dbReference type="ARBA" id="ARBA00023128"/>
    </source>
</evidence>
<dbReference type="InterPro" id="IPR001750">
    <property type="entry name" value="ND/Mrp_TM"/>
</dbReference>
<keyword evidence="9 17" id="KW-1278">Translocase</keyword>
<evidence type="ECO:0000256" key="18">
    <source>
        <dbReference type="SAM" id="SignalP"/>
    </source>
</evidence>
<dbReference type="EC" id="7.1.1.2" evidence="3 17"/>
<feature type="domain" description="NADH dehydrogenase subunit 2 C-terminal" evidence="20">
    <location>
        <begin position="290"/>
        <end position="340"/>
    </location>
</feature>
<proteinExistence type="inferred from homology"/>
<keyword evidence="8 17" id="KW-0999">Mitochondrion inner membrane</keyword>
<evidence type="ECO:0000256" key="15">
    <source>
        <dbReference type="ARBA" id="ARBA00023136"/>
    </source>
</evidence>
<keyword evidence="7 17" id="KW-0812">Transmembrane</keyword>
<evidence type="ECO:0000256" key="10">
    <source>
        <dbReference type="ARBA" id="ARBA00022982"/>
    </source>
</evidence>
<evidence type="ECO:0000256" key="9">
    <source>
        <dbReference type="ARBA" id="ARBA00022967"/>
    </source>
</evidence>
<dbReference type="Pfam" id="PF00361">
    <property type="entry name" value="Proton_antipo_M"/>
    <property type="match status" value="1"/>
</dbReference>
<keyword evidence="5" id="KW-0813">Transport</keyword>
<evidence type="ECO:0000313" key="21">
    <source>
        <dbReference type="EMBL" id="AAP72065.1"/>
    </source>
</evidence>
<dbReference type="InterPro" id="IPR003917">
    <property type="entry name" value="NADH_UbQ_OxRdtase_chain2"/>
</dbReference>
<feature type="transmembrane region" description="Helical" evidence="17">
    <location>
        <begin position="201"/>
        <end position="220"/>
    </location>
</feature>
<comment type="catalytic activity">
    <reaction evidence="16 17">
        <text>a ubiquinone + NADH + 5 H(+)(in) = a ubiquinol + NAD(+) + 4 H(+)(out)</text>
        <dbReference type="Rhea" id="RHEA:29091"/>
        <dbReference type="Rhea" id="RHEA-COMP:9565"/>
        <dbReference type="Rhea" id="RHEA-COMP:9566"/>
        <dbReference type="ChEBI" id="CHEBI:15378"/>
        <dbReference type="ChEBI" id="CHEBI:16389"/>
        <dbReference type="ChEBI" id="CHEBI:17976"/>
        <dbReference type="ChEBI" id="CHEBI:57540"/>
        <dbReference type="ChEBI" id="CHEBI:57945"/>
        <dbReference type="EC" id="7.1.1.2"/>
    </reaction>
</comment>
<feature type="domain" description="NADH:quinone oxidoreductase/Mrp antiporter transmembrane" evidence="19">
    <location>
        <begin position="23"/>
        <end position="289"/>
    </location>
</feature>
<comment type="function">
    <text evidence="17">Core subunit of the mitochondrial membrane respiratory chain NADH dehydrogenase (Complex I) which catalyzes electron transfer from NADH through the respiratory chain, using ubiquinone as an electron acceptor. Essential for the catalytic activity and assembly of complex I.</text>
</comment>
<feature type="transmembrane region" description="Helical" evidence="17">
    <location>
        <begin position="100"/>
        <end position="119"/>
    </location>
</feature>
<dbReference type="GO" id="GO:0008137">
    <property type="term" value="F:NADH dehydrogenase (ubiquinone) activity"/>
    <property type="evidence" value="ECO:0007669"/>
    <property type="project" value="UniProtKB-EC"/>
</dbReference>
<evidence type="ECO:0000256" key="11">
    <source>
        <dbReference type="ARBA" id="ARBA00022989"/>
    </source>
</evidence>
<dbReference type="InterPro" id="IPR050175">
    <property type="entry name" value="Complex_I_Subunit_2"/>
</dbReference>
<keyword evidence="18" id="KW-0732">Signal</keyword>
<evidence type="ECO:0000256" key="13">
    <source>
        <dbReference type="ARBA" id="ARBA00023075"/>
    </source>
</evidence>
<dbReference type="EMBL" id="AY273112">
    <property type="protein sequence ID" value="AAP72065.1"/>
    <property type="molecule type" value="Genomic_DNA"/>
</dbReference>
<feature type="chain" id="PRO_5004248728" description="NADH-ubiquinone oxidoreductase chain 2" evidence="18">
    <location>
        <begin position="21"/>
        <end position="344"/>
    </location>
</feature>
<keyword evidence="14 17" id="KW-0496">Mitochondrion</keyword>
<dbReference type="InterPro" id="IPR010933">
    <property type="entry name" value="NADH_DH_su2_C"/>
</dbReference>
<evidence type="ECO:0000256" key="7">
    <source>
        <dbReference type="ARBA" id="ARBA00022692"/>
    </source>
</evidence>
<keyword evidence="15 17" id="KW-0472">Membrane</keyword>
<feature type="transmembrane region" description="Helical" evidence="17">
    <location>
        <begin position="278"/>
        <end position="301"/>
    </location>
</feature>
<feature type="transmembrane region" description="Helical" evidence="17">
    <location>
        <begin position="140"/>
        <end position="166"/>
    </location>
</feature>
<dbReference type="GO" id="GO:0005743">
    <property type="term" value="C:mitochondrial inner membrane"/>
    <property type="evidence" value="ECO:0007669"/>
    <property type="project" value="UniProtKB-SubCell"/>
</dbReference>
<comment type="similarity">
    <text evidence="2 17">Belongs to the complex I subunit 2 family.</text>
</comment>
<feature type="transmembrane region" description="Helical" evidence="17">
    <location>
        <begin position="240"/>
        <end position="266"/>
    </location>
</feature>